<reference evidence="3 4" key="1">
    <citation type="submission" date="2019-02" db="EMBL/GenBank/DDBJ databases">
        <title>Deep-cultivation of Planctomycetes and their phenomic and genomic characterization uncovers novel biology.</title>
        <authorList>
            <person name="Wiegand S."/>
            <person name="Jogler M."/>
            <person name="Boedeker C."/>
            <person name="Pinto D."/>
            <person name="Vollmers J."/>
            <person name="Rivas-Marin E."/>
            <person name="Kohn T."/>
            <person name="Peeters S.H."/>
            <person name="Heuer A."/>
            <person name="Rast P."/>
            <person name="Oberbeckmann S."/>
            <person name="Bunk B."/>
            <person name="Jeske O."/>
            <person name="Meyerdierks A."/>
            <person name="Storesund J.E."/>
            <person name="Kallscheuer N."/>
            <person name="Luecker S."/>
            <person name="Lage O.M."/>
            <person name="Pohl T."/>
            <person name="Merkel B.J."/>
            <person name="Hornburger P."/>
            <person name="Mueller R.-W."/>
            <person name="Bruemmer F."/>
            <person name="Labrenz M."/>
            <person name="Spormann A.M."/>
            <person name="Op Den Camp H."/>
            <person name="Overmann J."/>
            <person name="Amann R."/>
            <person name="Jetten M.S.M."/>
            <person name="Mascher T."/>
            <person name="Medema M.H."/>
            <person name="Devos D.P."/>
            <person name="Kaster A.-K."/>
            <person name="Ovreas L."/>
            <person name="Rohde M."/>
            <person name="Galperin M.Y."/>
            <person name="Jogler C."/>
        </authorList>
    </citation>
    <scope>NUCLEOTIDE SEQUENCE [LARGE SCALE GENOMIC DNA]</scope>
    <source>
        <strain evidence="3 4">Pla111</strain>
    </source>
</reference>
<accession>A0A5C5WDD4</accession>
<dbReference type="OrthoDB" id="255848at2"/>
<dbReference type="PANTHER" id="PTHR30093:SF2">
    <property type="entry name" value="TYPE II SECRETION SYSTEM PROTEIN H"/>
    <property type="match status" value="1"/>
</dbReference>
<evidence type="ECO:0000313" key="4">
    <source>
        <dbReference type="Proteomes" id="UP000318995"/>
    </source>
</evidence>
<protein>
    <submittedName>
        <fullName evidence="3">Type II secretion system protein G</fullName>
    </submittedName>
</protein>
<dbReference type="InterPro" id="IPR027558">
    <property type="entry name" value="Pre_pil_HX9DG_C"/>
</dbReference>
<keyword evidence="1" id="KW-0472">Membrane</keyword>
<gene>
    <name evidence="3" type="primary">xcpT_3</name>
    <name evidence="3" type="ORF">Pla111_06740</name>
</gene>
<dbReference type="PROSITE" id="PS00409">
    <property type="entry name" value="PROKAR_NTER_METHYL"/>
    <property type="match status" value="1"/>
</dbReference>
<dbReference type="RefSeq" id="WP_146571305.1">
    <property type="nucleotide sequence ID" value="NZ_SJPH01000001.1"/>
</dbReference>
<sequence>MPSRHANRQAASAPSVRPLRGFTLVELLVVIAIIGILVALLLPAVQAAREAARRSQCKNQLKQVGLASMLHVDTFGFYPSGGWGTLFMADPTRGYGKKQPGSWYYSVFSYLEENTLRDLGKGETVGSQQWRNAITQLIATPVKTFNCPSRRNIALQQHDSGSLAPDFAFVNAGGGLAVAKGDYAANSGDARRHASTGLTSGENMPFPATLAQGDNYNWPAMSDPFTETGAENLNYQNGVVFLASEIDGAKISDGTSKTYLVGEKFVAPKAYDDNTVYQDVDRYGDNQSMYAGYEWDNHRVAWRPQAGQRFFGAPDEAWQPQQDNNRILQSNLVAFGSAHAGSMNMAFCDGSVQSVSYDIDQDTHRQQAVRNDGGDVTWYIKQGFRN</sequence>
<dbReference type="Pfam" id="PF07596">
    <property type="entry name" value="SBP_bac_10"/>
    <property type="match status" value="1"/>
</dbReference>
<keyword evidence="4" id="KW-1185">Reference proteome</keyword>
<keyword evidence="1" id="KW-1133">Transmembrane helix</keyword>
<feature type="domain" description="DUF1559" evidence="2">
    <location>
        <begin position="46"/>
        <end position="361"/>
    </location>
</feature>
<proteinExistence type="predicted"/>
<feature type="transmembrane region" description="Helical" evidence="1">
    <location>
        <begin position="21"/>
        <end position="45"/>
    </location>
</feature>
<dbReference type="InterPro" id="IPR045584">
    <property type="entry name" value="Pilin-like"/>
</dbReference>
<dbReference type="AlphaFoldDB" id="A0A5C5WDD4"/>
<comment type="caution">
    <text evidence="3">The sequence shown here is derived from an EMBL/GenBank/DDBJ whole genome shotgun (WGS) entry which is preliminary data.</text>
</comment>
<evidence type="ECO:0000259" key="2">
    <source>
        <dbReference type="Pfam" id="PF07596"/>
    </source>
</evidence>
<dbReference type="NCBIfam" id="TIGR04294">
    <property type="entry name" value="pre_pil_HX9DG"/>
    <property type="match status" value="1"/>
</dbReference>
<dbReference type="InterPro" id="IPR011453">
    <property type="entry name" value="DUF1559"/>
</dbReference>
<keyword evidence="1" id="KW-0812">Transmembrane</keyword>
<organism evidence="3 4">
    <name type="scientific">Botrimarina hoheduenensis</name>
    <dbReference type="NCBI Taxonomy" id="2528000"/>
    <lineage>
        <taxon>Bacteria</taxon>
        <taxon>Pseudomonadati</taxon>
        <taxon>Planctomycetota</taxon>
        <taxon>Planctomycetia</taxon>
        <taxon>Pirellulales</taxon>
        <taxon>Lacipirellulaceae</taxon>
        <taxon>Botrimarina</taxon>
    </lineage>
</organism>
<dbReference type="Proteomes" id="UP000318995">
    <property type="component" value="Unassembled WGS sequence"/>
</dbReference>
<name>A0A5C5WDD4_9BACT</name>
<dbReference type="InterPro" id="IPR012902">
    <property type="entry name" value="N_methyl_site"/>
</dbReference>
<dbReference type="NCBIfam" id="TIGR02532">
    <property type="entry name" value="IV_pilin_GFxxxE"/>
    <property type="match status" value="1"/>
</dbReference>
<dbReference type="Gene3D" id="3.30.700.10">
    <property type="entry name" value="Glycoprotein, Type 4 Pilin"/>
    <property type="match status" value="1"/>
</dbReference>
<dbReference type="Pfam" id="PF07963">
    <property type="entry name" value="N_methyl"/>
    <property type="match status" value="1"/>
</dbReference>
<dbReference type="PANTHER" id="PTHR30093">
    <property type="entry name" value="GENERAL SECRETION PATHWAY PROTEIN G"/>
    <property type="match status" value="1"/>
</dbReference>
<evidence type="ECO:0000256" key="1">
    <source>
        <dbReference type="SAM" id="Phobius"/>
    </source>
</evidence>
<evidence type="ECO:0000313" key="3">
    <source>
        <dbReference type="EMBL" id="TWT48898.1"/>
    </source>
</evidence>
<dbReference type="SUPFAM" id="SSF54523">
    <property type="entry name" value="Pili subunits"/>
    <property type="match status" value="1"/>
</dbReference>
<dbReference type="EMBL" id="SJPH01000001">
    <property type="protein sequence ID" value="TWT48898.1"/>
    <property type="molecule type" value="Genomic_DNA"/>
</dbReference>